<reference evidence="1 2" key="1">
    <citation type="submission" date="2021-06" db="EMBL/GenBank/DDBJ databases">
        <title>A haploid diamondback moth (Plutella xylostella L.) genome assembly resolves 31 chromosomes and identifies a diamide resistance mutation.</title>
        <authorList>
            <person name="Ward C.M."/>
            <person name="Perry K.D."/>
            <person name="Baker G."/>
            <person name="Powis K."/>
            <person name="Heckel D.G."/>
            <person name="Baxter S.W."/>
        </authorList>
    </citation>
    <scope>NUCLEOTIDE SEQUENCE [LARGE SCALE GENOMIC DNA]</scope>
    <source>
        <strain evidence="1 2">LV</strain>
        <tissue evidence="1">Single pupa</tissue>
    </source>
</reference>
<sequence>MAHTAWRYLEVLLIDDYSDKESEYEDRSPEESPSITKKCVSTAELAAAGAGAGLGARPLRATQSLTATEELRLCGTLQRINLCNRVSHLPTRPAPVCPCGCLLRRAAPAPFRTREQTTLALHVVPPEALTHHGYSYQPSQIAMFWKKDCRSFLWKGKAKMKNIIHADSHKK</sequence>
<evidence type="ECO:0000313" key="1">
    <source>
        <dbReference type="EMBL" id="KAG7311255.1"/>
    </source>
</evidence>
<accession>A0ABQ7R1V0</accession>
<gene>
    <name evidence="1" type="ORF">JYU34_002286</name>
</gene>
<proteinExistence type="predicted"/>
<dbReference type="Proteomes" id="UP000823941">
    <property type="component" value="Chromosome 4"/>
</dbReference>
<keyword evidence="2" id="KW-1185">Reference proteome</keyword>
<dbReference type="EMBL" id="JAHIBW010000004">
    <property type="protein sequence ID" value="KAG7311255.1"/>
    <property type="molecule type" value="Genomic_DNA"/>
</dbReference>
<name>A0ABQ7R1V0_PLUXY</name>
<organism evidence="1 2">
    <name type="scientific">Plutella xylostella</name>
    <name type="common">Diamondback moth</name>
    <name type="synonym">Plutella maculipennis</name>
    <dbReference type="NCBI Taxonomy" id="51655"/>
    <lineage>
        <taxon>Eukaryota</taxon>
        <taxon>Metazoa</taxon>
        <taxon>Ecdysozoa</taxon>
        <taxon>Arthropoda</taxon>
        <taxon>Hexapoda</taxon>
        <taxon>Insecta</taxon>
        <taxon>Pterygota</taxon>
        <taxon>Neoptera</taxon>
        <taxon>Endopterygota</taxon>
        <taxon>Lepidoptera</taxon>
        <taxon>Glossata</taxon>
        <taxon>Ditrysia</taxon>
        <taxon>Yponomeutoidea</taxon>
        <taxon>Plutellidae</taxon>
        <taxon>Plutella</taxon>
    </lineage>
</organism>
<evidence type="ECO:0000313" key="2">
    <source>
        <dbReference type="Proteomes" id="UP000823941"/>
    </source>
</evidence>
<protein>
    <submittedName>
        <fullName evidence="1">Uncharacterized protein</fullName>
    </submittedName>
</protein>
<comment type="caution">
    <text evidence="1">The sequence shown here is derived from an EMBL/GenBank/DDBJ whole genome shotgun (WGS) entry which is preliminary data.</text>
</comment>